<evidence type="ECO:0000313" key="2">
    <source>
        <dbReference type="Proteomes" id="UP000024635"/>
    </source>
</evidence>
<dbReference type="AlphaFoldDB" id="A0A016UBQ1"/>
<comment type="caution">
    <text evidence="1">The sequence shown here is derived from an EMBL/GenBank/DDBJ whole genome shotgun (WGS) entry which is preliminary data.</text>
</comment>
<dbReference type="Proteomes" id="UP000024635">
    <property type="component" value="Unassembled WGS sequence"/>
</dbReference>
<organism evidence="1 2">
    <name type="scientific">Ancylostoma ceylanicum</name>
    <dbReference type="NCBI Taxonomy" id="53326"/>
    <lineage>
        <taxon>Eukaryota</taxon>
        <taxon>Metazoa</taxon>
        <taxon>Ecdysozoa</taxon>
        <taxon>Nematoda</taxon>
        <taxon>Chromadorea</taxon>
        <taxon>Rhabditida</taxon>
        <taxon>Rhabditina</taxon>
        <taxon>Rhabditomorpha</taxon>
        <taxon>Strongyloidea</taxon>
        <taxon>Ancylostomatidae</taxon>
        <taxon>Ancylostomatinae</taxon>
        <taxon>Ancylostoma</taxon>
    </lineage>
</organism>
<keyword evidence="2" id="KW-1185">Reference proteome</keyword>
<proteinExistence type="predicted"/>
<name>A0A016UBQ1_9BILA</name>
<evidence type="ECO:0000313" key="1">
    <source>
        <dbReference type="EMBL" id="EYC12759.1"/>
    </source>
</evidence>
<reference evidence="2" key="1">
    <citation type="journal article" date="2015" name="Nat. Genet.">
        <title>The genome and transcriptome of the zoonotic hookworm Ancylostoma ceylanicum identify infection-specific gene families.</title>
        <authorList>
            <person name="Schwarz E.M."/>
            <person name="Hu Y."/>
            <person name="Antoshechkin I."/>
            <person name="Miller M.M."/>
            <person name="Sternberg P.W."/>
            <person name="Aroian R.V."/>
        </authorList>
    </citation>
    <scope>NUCLEOTIDE SEQUENCE</scope>
    <source>
        <strain evidence="2">HY135</strain>
    </source>
</reference>
<sequence>MQGLLRTDVLYRFSSSSQGARAFPRLPFLGYGSSQDARALGSLSHAAAVYIPSAPSIGFTLSTLSSIAIHRYNSAQPQWPNGPADEDAVLPSSRMFYSPSSLPPEVHVEPL</sequence>
<dbReference type="EMBL" id="JARK01001382">
    <property type="protein sequence ID" value="EYC12759.1"/>
    <property type="molecule type" value="Genomic_DNA"/>
</dbReference>
<protein>
    <submittedName>
        <fullName evidence="1">Uncharacterized protein</fullName>
    </submittedName>
</protein>
<gene>
    <name evidence="1" type="primary">Acey_s0046.g1406</name>
    <name evidence="1" type="ORF">Y032_0046g1406</name>
</gene>
<accession>A0A016UBQ1</accession>